<dbReference type="PROSITE" id="PS00640">
    <property type="entry name" value="THIOL_PROTEASE_ASN"/>
    <property type="match status" value="1"/>
</dbReference>
<dbReference type="InterPro" id="IPR000668">
    <property type="entry name" value="Peptidase_C1A_C"/>
</dbReference>
<proteinExistence type="inferred from homology"/>
<dbReference type="Pfam" id="PF00112">
    <property type="entry name" value="Peptidase_C1"/>
    <property type="match status" value="1"/>
</dbReference>
<dbReference type="Proteomes" id="UP000494106">
    <property type="component" value="Unassembled WGS sequence"/>
</dbReference>
<dbReference type="SMART" id="SM00848">
    <property type="entry name" value="Inhibitor_I29"/>
    <property type="match status" value="1"/>
</dbReference>
<reference evidence="10 11" key="1">
    <citation type="submission" date="2020-04" db="EMBL/GenBank/DDBJ databases">
        <authorList>
            <person name="Wallbank WR R."/>
            <person name="Pardo Diaz C."/>
            <person name="Kozak K."/>
            <person name="Martin S."/>
            <person name="Jiggins C."/>
            <person name="Moest M."/>
            <person name="Warren A I."/>
            <person name="Byers J.R.P. K."/>
            <person name="Montejo-Kovacevich G."/>
            <person name="Yen C E."/>
        </authorList>
    </citation>
    <scope>NUCLEOTIDE SEQUENCE [LARGE SCALE GENOMIC DNA]</scope>
</reference>
<dbReference type="InterPro" id="IPR013128">
    <property type="entry name" value="Peptidase_C1A"/>
</dbReference>
<evidence type="ECO:0000256" key="5">
    <source>
        <dbReference type="ARBA" id="ARBA00023145"/>
    </source>
</evidence>
<organism evidence="10 11">
    <name type="scientific">Arctia plantaginis</name>
    <name type="common">Wood tiger moth</name>
    <name type="synonym">Phalaena plantaginis</name>
    <dbReference type="NCBI Taxonomy" id="874455"/>
    <lineage>
        <taxon>Eukaryota</taxon>
        <taxon>Metazoa</taxon>
        <taxon>Ecdysozoa</taxon>
        <taxon>Arthropoda</taxon>
        <taxon>Hexapoda</taxon>
        <taxon>Insecta</taxon>
        <taxon>Pterygota</taxon>
        <taxon>Neoptera</taxon>
        <taxon>Endopterygota</taxon>
        <taxon>Lepidoptera</taxon>
        <taxon>Glossata</taxon>
        <taxon>Ditrysia</taxon>
        <taxon>Noctuoidea</taxon>
        <taxon>Erebidae</taxon>
        <taxon>Arctiinae</taxon>
        <taxon>Arctia</taxon>
    </lineage>
</organism>
<dbReference type="PRINTS" id="PR00705">
    <property type="entry name" value="PAPAIN"/>
</dbReference>
<keyword evidence="11" id="KW-1185">Reference proteome</keyword>
<dbReference type="InterPro" id="IPR000169">
    <property type="entry name" value="Pept_cys_AS"/>
</dbReference>
<sequence length="542" mass="61494">MTLLSTAFVLILSITFTSSYVLSTADDEEPTIEWPTEYHFEGEMLDLVSSTKKSFEVWYSAEQNRSREDYFGGSSKTFFYADEGHKYSVFSKTDSDMKIETACWQLNFTYETPMMFLPDESSFTYTGKRMILFDKLVDVWSNDYDMDGKPVQKMTLYVYKTTNGVDIPVQVLYKSYNTNTGEIEGNTVTNFYSFRDLVSKEDLEVEATNCEVPNPDSELTNIGAVPLSASHLDIMFESYANYHNKKYQRHEREMRKRIFNDNYRKVQEHNSKNLKFKMGLNAFSDWTPQELKYLTGTRVSEQLPKEALPFPHTLEEINDIIDQLPQNFDLRIEGAVNQVKNQGMCGSCWAFAATAAVEGALAKVNGGRLLDLSEQSLVDCAWSEGAFGCNGVKELSHAWKYVLRSGIPTEKDYGVYLEKNGICHISNVSTVYKIQGFAKVTPRNPNALKVALYKYGPVNIAVQSTSSMFFYSSGLFYDFSCDPKEPAPNHAVTVIGYGTRDGDDYWIVKNSWGESFGEDGYILMAAANNNCFVMDNAYYAVV</sequence>
<accession>A0A8S0ZIU2</accession>
<feature type="chain" id="PRO_5035836235" evidence="7">
    <location>
        <begin position="20"/>
        <end position="542"/>
    </location>
</feature>
<evidence type="ECO:0000313" key="11">
    <source>
        <dbReference type="Proteomes" id="UP000494106"/>
    </source>
</evidence>
<dbReference type="OrthoDB" id="65740at2759"/>
<protein>
    <submittedName>
        <fullName evidence="10">Uncharacterized protein</fullName>
    </submittedName>
</protein>
<dbReference type="InterPro" id="IPR038765">
    <property type="entry name" value="Papain-like_cys_pep_sf"/>
</dbReference>
<keyword evidence="6" id="KW-1015">Disulfide bond</keyword>
<dbReference type="GO" id="GO:0008234">
    <property type="term" value="F:cysteine-type peptidase activity"/>
    <property type="evidence" value="ECO:0007669"/>
    <property type="project" value="UniProtKB-KW"/>
</dbReference>
<dbReference type="EMBL" id="CADEBC010000477">
    <property type="protein sequence ID" value="CAB3232415.1"/>
    <property type="molecule type" value="Genomic_DNA"/>
</dbReference>
<dbReference type="Gene3D" id="3.90.70.10">
    <property type="entry name" value="Cysteine proteinases"/>
    <property type="match status" value="1"/>
</dbReference>
<feature type="signal peptide" evidence="7">
    <location>
        <begin position="1"/>
        <end position="19"/>
    </location>
</feature>
<keyword evidence="5" id="KW-0865">Zymogen</keyword>
<dbReference type="SMART" id="SM00645">
    <property type="entry name" value="Pept_C1"/>
    <property type="match status" value="1"/>
</dbReference>
<evidence type="ECO:0000259" key="8">
    <source>
        <dbReference type="SMART" id="SM00645"/>
    </source>
</evidence>
<dbReference type="PANTHER" id="PTHR12411">
    <property type="entry name" value="CYSTEINE PROTEASE FAMILY C1-RELATED"/>
    <property type="match status" value="1"/>
</dbReference>
<dbReference type="PROSITE" id="PS00139">
    <property type="entry name" value="THIOL_PROTEASE_CYS"/>
    <property type="match status" value="1"/>
</dbReference>
<keyword evidence="2" id="KW-0645">Protease</keyword>
<dbReference type="Pfam" id="PF08246">
    <property type="entry name" value="Inhibitor_I29"/>
    <property type="match status" value="1"/>
</dbReference>
<gene>
    <name evidence="10" type="ORF">APLA_LOCUS4837</name>
</gene>
<evidence type="ECO:0000256" key="1">
    <source>
        <dbReference type="ARBA" id="ARBA00008455"/>
    </source>
</evidence>
<evidence type="ECO:0000313" key="10">
    <source>
        <dbReference type="EMBL" id="CAB3232415.1"/>
    </source>
</evidence>
<keyword evidence="3" id="KW-0378">Hydrolase</keyword>
<evidence type="ECO:0000256" key="3">
    <source>
        <dbReference type="ARBA" id="ARBA00022801"/>
    </source>
</evidence>
<comment type="similarity">
    <text evidence="1">Belongs to the peptidase C1 family.</text>
</comment>
<dbReference type="FunFam" id="3.90.70.10:FF:000332">
    <property type="entry name" value="Cathepsin L1"/>
    <property type="match status" value="1"/>
</dbReference>
<name>A0A8S0ZIU2_ARCPL</name>
<feature type="domain" description="Peptidase C1A papain C-terminal" evidence="8">
    <location>
        <begin position="324"/>
        <end position="541"/>
    </location>
</feature>
<dbReference type="InterPro" id="IPR025661">
    <property type="entry name" value="Pept_asp_AS"/>
</dbReference>
<evidence type="ECO:0000256" key="6">
    <source>
        <dbReference type="ARBA" id="ARBA00023157"/>
    </source>
</evidence>
<evidence type="ECO:0000259" key="9">
    <source>
        <dbReference type="SMART" id="SM00848"/>
    </source>
</evidence>
<comment type="caution">
    <text evidence="10">The sequence shown here is derived from an EMBL/GenBank/DDBJ whole genome shotgun (WGS) entry which is preliminary data.</text>
</comment>
<evidence type="ECO:0000256" key="4">
    <source>
        <dbReference type="ARBA" id="ARBA00022807"/>
    </source>
</evidence>
<dbReference type="AlphaFoldDB" id="A0A8S0ZIU2"/>
<evidence type="ECO:0000256" key="2">
    <source>
        <dbReference type="ARBA" id="ARBA00022670"/>
    </source>
</evidence>
<dbReference type="SUPFAM" id="SSF54001">
    <property type="entry name" value="Cysteine proteinases"/>
    <property type="match status" value="1"/>
</dbReference>
<dbReference type="InterPro" id="IPR039417">
    <property type="entry name" value="Peptidase_C1A_papain-like"/>
</dbReference>
<feature type="domain" description="Cathepsin propeptide inhibitor" evidence="9">
    <location>
        <begin position="236"/>
        <end position="291"/>
    </location>
</feature>
<dbReference type="InterPro" id="IPR013201">
    <property type="entry name" value="Prot_inhib_I29"/>
</dbReference>
<keyword evidence="4" id="KW-0788">Thiol protease</keyword>
<keyword evidence="7" id="KW-0732">Signal</keyword>
<dbReference type="CDD" id="cd02248">
    <property type="entry name" value="Peptidase_C1A"/>
    <property type="match status" value="1"/>
</dbReference>
<evidence type="ECO:0000256" key="7">
    <source>
        <dbReference type="SAM" id="SignalP"/>
    </source>
</evidence>
<dbReference type="GO" id="GO:0006508">
    <property type="term" value="P:proteolysis"/>
    <property type="evidence" value="ECO:0007669"/>
    <property type="project" value="UniProtKB-KW"/>
</dbReference>